<keyword evidence="4 8" id="KW-0472">Membrane</keyword>
<evidence type="ECO:0000256" key="4">
    <source>
        <dbReference type="ARBA" id="ARBA00023136"/>
    </source>
</evidence>
<accession>F9ZZY5</accession>
<dbReference type="PANTHER" id="PTHR32089:SF119">
    <property type="entry name" value="METHYL-ACCEPTING CHEMOTAXIS PROTEIN CTPL"/>
    <property type="match status" value="1"/>
</dbReference>
<comment type="similarity">
    <text evidence="6">Belongs to the methyl-accepting chemotaxis (MCP) protein family.</text>
</comment>
<dbReference type="PANTHER" id="PTHR32089">
    <property type="entry name" value="METHYL-ACCEPTING CHEMOTAXIS PROTEIN MCPB"/>
    <property type="match status" value="1"/>
</dbReference>
<reference key="2">
    <citation type="submission" date="2011-05" db="EMBL/GenBank/DDBJ databases">
        <title>Complete genome sequence of the aerobic marine methanotroph Methylomonas methanica MC09.</title>
        <authorList>
            <person name="Boden R."/>
            <person name="Cunliffe M."/>
            <person name="Scanlan J."/>
            <person name="Moussard H."/>
            <person name="Kits K.D."/>
            <person name="Klotz M."/>
            <person name="Jetten M."/>
            <person name="Vuilleumier S."/>
            <person name="Han J."/>
            <person name="Peters L."/>
            <person name="Mikhailova N."/>
            <person name="Teshima H."/>
            <person name="Tapia R."/>
            <person name="Kyrpides N."/>
            <person name="Ivanova N."/>
            <person name="Pagani I."/>
            <person name="Cheng J.-F."/>
            <person name="Goodwin L."/>
            <person name="Han C."/>
            <person name="Hauser L."/>
            <person name="Land M."/>
            <person name="Lapidus A."/>
            <person name="Lucas S."/>
            <person name="Pitluck S."/>
            <person name="Woyke T."/>
            <person name="Stein L.Y."/>
            <person name="Murrell C."/>
        </authorList>
    </citation>
    <scope>NUCLEOTIDE SEQUENCE</scope>
    <source>
        <strain>MC09</strain>
    </source>
</reference>
<keyword evidence="3 8" id="KW-1133">Transmembrane helix</keyword>
<name>F9ZZY5_METMM</name>
<dbReference type="Proteomes" id="UP000008888">
    <property type="component" value="Chromosome"/>
</dbReference>
<dbReference type="Gene3D" id="6.10.340.10">
    <property type="match status" value="1"/>
</dbReference>
<evidence type="ECO:0000256" key="3">
    <source>
        <dbReference type="ARBA" id="ARBA00022989"/>
    </source>
</evidence>
<comment type="subcellular location">
    <subcellularLocation>
        <location evidence="1">Membrane</location>
        <topology evidence="1">Multi-pass membrane protein</topology>
    </subcellularLocation>
</comment>
<dbReference type="GO" id="GO:0016020">
    <property type="term" value="C:membrane"/>
    <property type="evidence" value="ECO:0007669"/>
    <property type="project" value="UniProtKB-SubCell"/>
</dbReference>
<gene>
    <name evidence="11" type="ordered locus">Metme_1532</name>
</gene>
<organism evidence="11 12">
    <name type="scientific">Methylomonas methanica (strain DSM 25384 / MC09)</name>
    <dbReference type="NCBI Taxonomy" id="857087"/>
    <lineage>
        <taxon>Bacteria</taxon>
        <taxon>Pseudomonadati</taxon>
        <taxon>Pseudomonadota</taxon>
        <taxon>Gammaproteobacteria</taxon>
        <taxon>Methylococcales</taxon>
        <taxon>Methylococcaceae</taxon>
        <taxon>Methylomonas</taxon>
    </lineage>
</organism>
<dbReference type="Gene3D" id="1.10.287.950">
    <property type="entry name" value="Methyl-accepting chemotaxis protein"/>
    <property type="match status" value="1"/>
</dbReference>
<evidence type="ECO:0000259" key="10">
    <source>
        <dbReference type="PROSITE" id="PS50885"/>
    </source>
</evidence>
<reference evidence="11 12" key="1">
    <citation type="journal article" date="2011" name="J. Bacteriol.">
        <title>Complete Genome Sequence of the Aerobic Marine Methanotroph Methylomonas methanica MC09.</title>
        <authorList>
            <person name="Boden R."/>
            <person name="Cunliffe M."/>
            <person name="Scanlan J."/>
            <person name="Moussard H."/>
            <person name="Kits K.D."/>
            <person name="Klotz M.G."/>
            <person name="Jetten M.S."/>
            <person name="Vuilleumier S."/>
            <person name="Han J."/>
            <person name="Peters L."/>
            <person name="Mikhailova N."/>
            <person name="Teshima H."/>
            <person name="Tapia R."/>
            <person name="Kyrpides N."/>
            <person name="Ivanova N."/>
            <person name="Pagani I."/>
            <person name="Cheng J.F."/>
            <person name="Goodwin L."/>
            <person name="Han C."/>
            <person name="Hauser L."/>
            <person name="Land M.L."/>
            <person name="Lapidus A."/>
            <person name="Lucas S."/>
            <person name="Pitluck S."/>
            <person name="Woyke T."/>
            <person name="Stein L."/>
            <person name="Murrell J.C."/>
        </authorList>
    </citation>
    <scope>NUCLEOTIDE SEQUENCE [LARGE SCALE GENOMIC DNA]</scope>
    <source>
        <strain evidence="11 12">MC09</strain>
    </source>
</reference>
<dbReference type="CDD" id="cd06225">
    <property type="entry name" value="HAMP"/>
    <property type="match status" value="1"/>
</dbReference>
<dbReference type="AlphaFoldDB" id="F9ZZY5"/>
<evidence type="ECO:0000313" key="12">
    <source>
        <dbReference type="Proteomes" id="UP000008888"/>
    </source>
</evidence>
<dbReference type="EMBL" id="CP002738">
    <property type="protein sequence ID" value="AEF99953.1"/>
    <property type="molecule type" value="Genomic_DNA"/>
</dbReference>
<dbReference type="Pfam" id="PF00015">
    <property type="entry name" value="MCPsignal"/>
    <property type="match status" value="1"/>
</dbReference>
<feature type="domain" description="HAMP" evidence="10">
    <location>
        <begin position="215"/>
        <end position="268"/>
    </location>
</feature>
<dbReference type="SMART" id="SM00283">
    <property type="entry name" value="MA"/>
    <property type="match status" value="1"/>
</dbReference>
<proteinExistence type="inferred from homology"/>
<dbReference type="GO" id="GO:0007165">
    <property type="term" value="P:signal transduction"/>
    <property type="evidence" value="ECO:0007669"/>
    <property type="project" value="UniProtKB-KW"/>
</dbReference>
<dbReference type="FunFam" id="1.10.287.950:FF:000001">
    <property type="entry name" value="Methyl-accepting chemotaxis sensory transducer"/>
    <property type="match status" value="1"/>
</dbReference>
<dbReference type="eggNOG" id="COG0840">
    <property type="taxonomic scope" value="Bacteria"/>
</dbReference>
<keyword evidence="12" id="KW-1185">Reference proteome</keyword>
<evidence type="ECO:0000256" key="5">
    <source>
        <dbReference type="ARBA" id="ARBA00023224"/>
    </source>
</evidence>
<feature type="transmembrane region" description="Helical" evidence="8">
    <location>
        <begin position="193"/>
        <end position="213"/>
    </location>
</feature>
<dbReference type="GO" id="GO:0006935">
    <property type="term" value="P:chemotaxis"/>
    <property type="evidence" value="ECO:0007669"/>
    <property type="project" value="UniProtKB-ARBA"/>
</dbReference>
<evidence type="ECO:0000256" key="8">
    <source>
        <dbReference type="SAM" id="Phobius"/>
    </source>
</evidence>
<feature type="domain" description="Methyl-accepting transducer" evidence="9">
    <location>
        <begin position="273"/>
        <end position="509"/>
    </location>
</feature>
<dbReference type="OrthoDB" id="9765776at2"/>
<dbReference type="SMART" id="SM00304">
    <property type="entry name" value="HAMP"/>
    <property type="match status" value="1"/>
</dbReference>
<dbReference type="HOGENOM" id="CLU_000445_107_27_6"/>
<evidence type="ECO:0000256" key="7">
    <source>
        <dbReference type="PROSITE-ProRule" id="PRU00284"/>
    </source>
</evidence>
<dbReference type="RefSeq" id="WP_013818209.1">
    <property type="nucleotide sequence ID" value="NC_015572.1"/>
</dbReference>
<dbReference type="STRING" id="857087.Metme_1532"/>
<reference evidence="12" key="3">
    <citation type="submission" date="2011-05" db="EMBL/GenBank/DDBJ databases">
        <title>Complete sequence of Methylomonas methanica MC09.</title>
        <authorList>
            <consortium name="US DOE Joint Genome Institute"/>
            <person name="Lucas S."/>
            <person name="Han J."/>
            <person name="Lapidus A."/>
            <person name="Cheng J.-F."/>
            <person name="Goodwin L."/>
            <person name="Pitluck S."/>
            <person name="Peters L."/>
            <person name="Mikhailova N."/>
            <person name="Teshima H."/>
            <person name="Han C."/>
            <person name="Tapia R."/>
            <person name="Land M."/>
            <person name="Hauser L."/>
            <person name="Kyrpides N."/>
            <person name="Ivanova N."/>
            <person name="Pagani I."/>
            <person name="Stein L."/>
            <person name="Woyke T."/>
        </authorList>
    </citation>
    <scope>NUCLEOTIDE SEQUENCE [LARGE SCALE GENOMIC DNA]</scope>
    <source>
        <strain evidence="12">MC09</strain>
    </source>
</reference>
<sequence>MKFLGGITLAYRFGLLIGLVVTGFAVYGFWSFKTINELKITGPTYLRIIQGKDLVADILPPPEYIIESYLVGLQLATSEKAEQNGLIERLKELEAEYNARYTFWKSENLDTELRETFLLQAHEPAIQFYQIAFNAYIPALQNDDTAAANAALLRMQQAYQSHRRAIDRVVQIANRRVVRNEVDAEQQIGNATLLLLTVLGLTVAVTIAMALFISRSVTRPLSELKKTMHQIKNNRDFGLRLETGTRDEIAETAQTFNELITSLQSKLTELLADADKVADAAHSLSTSSAETVVSCHQQSAAATTIATAIDQVTGNISQLTQNAQVALDISSNSGSLSNQGGGIIHNATSAMLEIAGSVQNTSSTIQALGQQSHQISSVVQVIKSVADQTNLLALNAAIEAARAGEQGRGFAVVADEVRNLAKRTSNATEEISQMIESMQKSTNLAITAMGDAVRKADEGAVIARKAGDAINEIKVESTKVIEVVNAISASLIDQNTASNDIAENIEQVAQMAKLNNISAEQAANEAKQLEKLASHMRSTVGTFRL</sequence>
<keyword evidence="5 7" id="KW-0807">Transducer</keyword>
<dbReference type="PROSITE" id="PS50885">
    <property type="entry name" value="HAMP"/>
    <property type="match status" value="1"/>
</dbReference>
<evidence type="ECO:0000313" key="11">
    <source>
        <dbReference type="EMBL" id="AEF99953.1"/>
    </source>
</evidence>
<dbReference type="Pfam" id="PF00672">
    <property type="entry name" value="HAMP"/>
    <property type="match status" value="1"/>
</dbReference>
<dbReference type="InterPro" id="IPR003660">
    <property type="entry name" value="HAMP_dom"/>
</dbReference>
<keyword evidence="2 8" id="KW-0812">Transmembrane</keyword>
<dbReference type="InterPro" id="IPR004089">
    <property type="entry name" value="MCPsignal_dom"/>
</dbReference>
<evidence type="ECO:0000256" key="1">
    <source>
        <dbReference type="ARBA" id="ARBA00004141"/>
    </source>
</evidence>
<dbReference type="SUPFAM" id="SSF58104">
    <property type="entry name" value="Methyl-accepting chemotaxis protein (MCP) signaling domain"/>
    <property type="match status" value="1"/>
</dbReference>
<dbReference type="PROSITE" id="PS50111">
    <property type="entry name" value="CHEMOTAXIS_TRANSDUC_2"/>
    <property type="match status" value="1"/>
</dbReference>
<protein>
    <submittedName>
        <fullName evidence="11">Methyl-accepting chemotaxis sensory transducer</fullName>
    </submittedName>
</protein>
<evidence type="ECO:0000256" key="6">
    <source>
        <dbReference type="ARBA" id="ARBA00029447"/>
    </source>
</evidence>
<evidence type="ECO:0000256" key="2">
    <source>
        <dbReference type="ARBA" id="ARBA00022692"/>
    </source>
</evidence>
<feature type="transmembrane region" description="Helical" evidence="8">
    <location>
        <begin position="9"/>
        <end position="30"/>
    </location>
</feature>
<dbReference type="KEGG" id="mmt:Metme_1532"/>
<dbReference type="CDD" id="cd11386">
    <property type="entry name" value="MCP_signal"/>
    <property type="match status" value="1"/>
</dbReference>
<evidence type="ECO:0000259" key="9">
    <source>
        <dbReference type="PROSITE" id="PS50111"/>
    </source>
</evidence>